<comment type="caution">
    <text evidence="2">The sequence shown here is derived from an EMBL/GenBank/DDBJ whole genome shotgun (WGS) entry which is preliminary data.</text>
</comment>
<dbReference type="Proteomes" id="UP000009131">
    <property type="component" value="Unassembled WGS sequence"/>
</dbReference>
<evidence type="ECO:0000256" key="1">
    <source>
        <dbReference type="SAM" id="MobiDB-lite"/>
    </source>
</evidence>
<reference evidence="2 3" key="2">
    <citation type="journal article" date="2012" name="Open Biol.">
        <title>Characteristics of nucleosomes and linker DNA regions on the genome of the basidiomycete Mixia osmundae revealed by mono- and dinucleosome mapping.</title>
        <authorList>
            <person name="Nishida H."/>
            <person name="Kondo S."/>
            <person name="Matsumoto T."/>
            <person name="Suzuki Y."/>
            <person name="Yoshikawa H."/>
            <person name="Taylor T.D."/>
            <person name="Sugiyama J."/>
        </authorList>
    </citation>
    <scope>NUCLEOTIDE SEQUENCE [LARGE SCALE GENOMIC DNA]</scope>
    <source>
        <strain evidence="3">CBS 9802 / IAM 14324 / JCM 22182 / KY 12970</strain>
    </source>
</reference>
<proteinExistence type="predicted"/>
<dbReference type="HOGENOM" id="CLU_3387182_0_0_1"/>
<feature type="region of interest" description="Disordered" evidence="1">
    <location>
        <begin position="1"/>
        <end position="33"/>
    </location>
</feature>
<keyword evidence="3" id="KW-1185">Reference proteome</keyword>
<evidence type="ECO:0000313" key="3">
    <source>
        <dbReference type="Proteomes" id="UP000009131"/>
    </source>
</evidence>
<accession>G7E580</accession>
<evidence type="ECO:0000313" key="2">
    <source>
        <dbReference type="EMBL" id="GAA97990.1"/>
    </source>
</evidence>
<feature type="non-terminal residue" evidence="2">
    <location>
        <position position="1"/>
    </location>
</feature>
<organism evidence="2 3">
    <name type="scientific">Mixia osmundae (strain CBS 9802 / IAM 14324 / JCM 22182 / KY 12970)</name>
    <dbReference type="NCBI Taxonomy" id="764103"/>
    <lineage>
        <taxon>Eukaryota</taxon>
        <taxon>Fungi</taxon>
        <taxon>Dikarya</taxon>
        <taxon>Basidiomycota</taxon>
        <taxon>Pucciniomycotina</taxon>
        <taxon>Mixiomycetes</taxon>
        <taxon>Mixiales</taxon>
        <taxon>Mixiaceae</taxon>
        <taxon>Mixia</taxon>
    </lineage>
</organism>
<name>G7E580_MIXOS</name>
<dbReference type="InParanoid" id="G7E580"/>
<dbReference type="EMBL" id="BABT02000149">
    <property type="protein sequence ID" value="GAA97990.1"/>
    <property type="molecule type" value="Genomic_DNA"/>
</dbReference>
<gene>
    <name evidence="2" type="primary">Mo04670</name>
    <name evidence="2" type="ORF">E5Q_04670</name>
</gene>
<protein>
    <submittedName>
        <fullName evidence="2">Uncharacterized protein</fullName>
    </submittedName>
</protein>
<reference evidence="2 3" key="1">
    <citation type="journal article" date="2011" name="J. Gen. Appl. Microbiol.">
        <title>Draft genome sequencing of the enigmatic basidiomycete Mixia osmundae.</title>
        <authorList>
            <person name="Nishida H."/>
            <person name="Nagatsuka Y."/>
            <person name="Sugiyama J."/>
        </authorList>
    </citation>
    <scope>NUCLEOTIDE SEQUENCE [LARGE SCALE GENOMIC DNA]</scope>
    <source>
        <strain evidence="3">CBS 9802 / IAM 14324 / JCM 22182 / KY 12970</strain>
    </source>
</reference>
<dbReference type="AlphaFoldDB" id="G7E580"/>
<sequence>CKASTSSGDLPLTTQSTRPRQKERLYANEGTTD</sequence>
<feature type="compositionally biased region" description="Polar residues" evidence="1">
    <location>
        <begin position="1"/>
        <end position="18"/>
    </location>
</feature>